<evidence type="ECO:0000256" key="2">
    <source>
        <dbReference type="ARBA" id="ARBA00022448"/>
    </source>
</evidence>
<feature type="transmembrane region" description="Helical" evidence="6">
    <location>
        <begin position="59"/>
        <end position="78"/>
    </location>
</feature>
<keyword evidence="3 6" id="KW-0812">Transmembrane</keyword>
<dbReference type="AlphaFoldDB" id="A0A816F1C1"/>
<evidence type="ECO:0000313" key="7">
    <source>
        <dbReference type="EMBL" id="CAF1506150.1"/>
    </source>
</evidence>
<evidence type="ECO:0000313" key="8">
    <source>
        <dbReference type="EMBL" id="CAF1656928.1"/>
    </source>
</evidence>
<dbReference type="Pfam" id="PF13520">
    <property type="entry name" value="AA_permease_2"/>
    <property type="match status" value="1"/>
</dbReference>
<organism evidence="8 9">
    <name type="scientific">Rotaria sordida</name>
    <dbReference type="NCBI Taxonomy" id="392033"/>
    <lineage>
        <taxon>Eukaryota</taxon>
        <taxon>Metazoa</taxon>
        <taxon>Spiralia</taxon>
        <taxon>Gnathifera</taxon>
        <taxon>Rotifera</taxon>
        <taxon>Eurotatoria</taxon>
        <taxon>Bdelloidea</taxon>
        <taxon>Philodinida</taxon>
        <taxon>Philodinidae</taxon>
        <taxon>Rotaria</taxon>
    </lineage>
</organism>
<keyword evidence="2" id="KW-0813">Transport</keyword>
<accession>A0A816F1C1</accession>
<protein>
    <submittedName>
        <fullName evidence="8">Uncharacterized protein</fullName>
    </submittedName>
</protein>
<evidence type="ECO:0000256" key="5">
    <source>
        <dbReference type="ARBA" id="ARBA00023136"/>
    </source>
</evidence>
<comment type="caution">
    <text evidence="8">The sequence shown here is derived from an EMBL/GenBank/DDBJ whole genome shotgun (WGS) entry which is preliminary data.</text>
</comment>
<evidence type="ECO:0000313" key="9">
    <source>
        <dbReference type="Proteomes" id="UP000663870"/>
    </source>
</evidence>
<dbReference type="Proteomes" id="UP000663854">
    <property type="component" value="Unassembled WGS sequence"/>
</dbReference>
<proteinExistence type="predicted"/>
<dbReference type="Gene3D" id="1.20.1740.10">
    <property type="entry name" value="Amino acid/polyamine transporter I"/>
    <property type="match status" value="1"/>
</dbReference>
<dbReference type="PANTHER" id="PTHR43243">
    <property type="entry name" value="INNER MEMBRANE TRANSPORTER YGJI-RELATED"/>
    <property type="match status" value="1"/>
</dbReference>
<name>A0A816F1C1_9BILA</name>
<keyword evidence="9" id="KW-1185">Reference proteome</keyword>
<dbReference type="EMBL" id="CAJNOH010009952">
    <property type="protein sequence ID" value="CAF1506150.1"/>
    <property type="molecule type" value="Genomic_DNA"/>
</dbReference>
<dbReference type="GO" id="GO:0015171">
    <property type="term" value="F:amino acid transmembrane transporter activity"/>
    <property type="evidence" value="ECO:0007669"/>
    <property type="project" value="TreeGrafter"/>
</dbReference>
<feature type="transmembrane region" description="Helical" evidence="6">
    <location>
        <begin position="90"/>
        <end position="109"/>
    </location>
</feature>
<dbReference type="Proteomes" id="UP000663870">
    <property type="component" value="Unassembled WGS sequence"/>
</dbReference>
<evidence type="ECO:0000256" key="1">
    <source>
        <dbReference type="ARBA" id="ARBA00004141"/>
    </source>
</evidence>
<dbReference type="InterPro" id="IPR002293">
    <property type="entry name" value="AA/rel_permease1"/>
</dbReference>
<keyword evidence="5 6" id="KW-0472">Membrane</keyword>
<comment type="subcellular location">
    <subcellularLocation>
        <location evidence="1">Membrane</location>
        <topology evidence="1">Multi-pass membrane protein</topology>
    </subcellularLocation>
</comment>
<keyword evidence="4 6" id="KW-1133">Transmembrane helix</keyword>
<evidence type="ECO:0000256" key="6">
    <source>
        <dbReference type="SAM" id="Phobius"/>
    </source>
</evidence>
<reference evidence="8" key="1">
    <citation type="submission" date="2021-02" db="EMBL/GenBank/DDBJ databases">
        <authorList>
            <person name="Nowell W R."/>
        </authorList>
    </citation>
    <scope>NUCLEOTIDE SEQUENCE</scope>
</reference>
<dbReference type="GO" id="GO:0016020">
    <property type="term" value="C:membrane"/>
    <property type="evidence" value="ECO:0007669"/>
    <property type="project" value="UniProtKB-SubCell"/>
</dbReference>
<sequence length="140" mass="15179">MYTDTSVENNSKIQTEYNASKRVLSCTKTFIKRLIARKPMEILQAEIDTRNELRRDLNWIQLLAIGLGSIIGAGIFVLSGQAAAKYSGPSIIISFIITGVIALLSSLSYSELGAMMPSSGSVYTYTYAGQLSDCVGILLS</sequence>
<dbReference type="PANTHER" id="PTHR43243:SF4">
    <property type="entry name" value="CATIONIC AMINO ACID TRANSPORTER 4"/>
    <property type="match status" value="1"/>
</dbReference>
<dbReference type="EMBL" id="CAJNOL010011761">
    <property type="protein sequence ID" value="CAF1656928.1"/>
    <property type="molecule type" value="Genomic_DNA"/>
</dbReference>
<evidence type="ECO:0000256" key="3">
    <source>
        <dbReference type="ARBA" id="ARBA00022692"/>
    </source>
</evidence>
<evidence type="ECO:0000256" key="4">
    <source>
        <dbReference type="ARBA" id="ARBA00022989"/>
    </source>
</evidence>
<gene>
    <name evidence="8" type="ORF">JXQ802_LOCUS55440</name>
    <name evidence="7" type="ORF">PYM288_LOCUS38909</name>
</gene>